<evidence type="ECO:0000313" key="1">
    <source>
        <dbReference type="EMBL" id="VYU38757.1"/>
    </source>
</evidence>
<accession>A0A6N3EM84</accession>
<dbReference type="EMBL" id="CACRUX010000072">
    <property type="protein sequence ID" value="VYU38757.1"/>
    <property type="molecule type" value="Genomic_DNA"/>
</dbReference>
<reference evidence="1" key="1">
    <citation type="submission" date="2019-11" db="EMBL/GenBank/DDBJ databases">
        <authorList>
            <person name="Feng L."/>
        </authorList>
    </citation>
    <scope>NUCLEOTIDE SEQUENCE</scope>
    <source>
        <strain evidence="1">VrattiLFYP33</strain>
    </source>
</reference>
<organism evidence="1">
    <name type="scientific">Veillonella ratti</name>
    <dbReference type="NCBI Taxonomy" id="103892"/>
    <lineage>
        <taxon>Bacteria</taxon>
        <taxon>Bacillati</taxon>
        <taxon>Bacillota</taxon>
        <taxon>Negativicutes</taxon>
        <taxon>Veillonellales</taxon>
        <taxon>Veillonellaceae</taxon>
        <taxon>Veillonella</taxon>
    </lineage>
</organism>
<sequence length="93" mass="10612">MVRCMFVHLSDTYSVSIEDIVAVVQDIPLLKGRRRRNKQWQNKDVIQVFPDEPIECYLVTVDAVYGLSMSITGVGRRLQRAATGIPVSLYTKR</sequence>
<proteinExistence type="predicted"/>
<gene>
    <name evidence="1" type="ORF">VRLFYP33_00185</name>
</gene>
<dbReference type="AlphaFoldDB" id="A0A6N3EM84"/>
<name>A0A6N3EM84_9FIRM</name>
<protein>
    <submittedName>
        <fullName evidence="1">Uncharacterized protein</fullName>
    </submittedName>
</protein>